<dbReference type="PROSITE" id="PS50181">
    <property type="entry name" value="FBOX"/>
    <property type="match status" value="1"/>
</dbReference>
<dbReference type="PANTHER" id="PTHR12874:SF9">
    <property type="entry name" value="F-BOX ONLY PROTEIN 48"/>
    <property type="match status" value="1"/>
</dbReference>
<evidence type="ECO:0000256" key="1">
    <source>
        <dbReference type="ARBA" id="ARBA00022786"/>
    </source>
</evidence>
<reference evidence="3" key="1">
    <citation type="submission" date="2022-08" db="EMBL/GenBank/DDBJ databases">
        <authorList>
            <person name="Kallberg Y."/>
            <person name="Tangrot J."/>
            <person name="Rosling A."/>
        </authorList>
    </citation>
    <scope>NUCLEOTIDE SEQUENCE</scope>
    <source>
        <strain evidence="3">Wild A</strain>
    </source>
</reference>
<dbReference type="OrthoDB" id="2117972at2759"/>
<dbReference type="GO" id="GO:0019005">
    <property type="term" value="C:SCF ubiquitin ligase complex"/>
    <property type="evidence" value="ECO:0007669"/>
    <property type="project" value="TreeGrafter"/>
</dbReference>
<dbReference type="Gene3D" id="1.20.1280.50">
    <property type="match status" value="1"/>
</dbReference>
<dbReference type="PANTHER" id="PTHR12874">
    <property type="entry name" value="F-BOX ONLY PROTEIN 48-RELATED"/>
    <property type="match status" value="1"/>
</dbReference>
<sequence length="307" mass="36153">MESEDIERFRQQWRQEILQGQESRNDNVSNVQVVEDSLKPLEKEPLTIMISEESISISSKKDENNEAITLLIDSFRSMTLCFLPLNPRKKIHISKLPNELIIYILEQLIFIGGMNSMEIGFALVCKKFFLLSRETSLWRLLCEKTYCDNANDRKVTNKLMQECLTAYGGDWRRMYIERPRIRLDGVYISTCKYLRLGLAENAWVQPTHLVTYYRYLRFFSDGSCITLLTTKEPLQIVKNFNKLHVSKFSKNLMIGCWKFLENDDVSKKNKLVIWANDIDLPKFTFQMKFELKSISRGKFNKFCWIGM</sequence>
<dbReference type="InterPro" id="IPR036047">
    <property type="entry name" value="F-box-like_dom_sf"/>
</dbReference>
<dbReference type="CDD" id="cd22089">
    <property type="entry name" value="F-box_FBXO9"/>
    <property type="match status" value="1"/>
</dbReference>
<dbReference type="EMBL" id="CAMKVN010000539">
    <property type="protein sequence ID" value="CAI2168962.1"/>
    <property type="molecule type" value="Genomic_DNA"/>
</dbReference>
<comment type="caution">
    <text evidence="3">The sequence shown here is derived from an EMBL/GenBank/DDBJ whole genome shotgun (WGS) entry which is preliminary data.</text>
</comment>
<dbReference type="InterPro" id="IPR001810">
    <property type="entry name" value="F-box_dom"/>
</dbReference>
<dbReference type="Proteomes" id="UP001153678">
    <property type="component" value="Unassembled WGS sequence"/>
</dbReference>
<evidence type="ECO:0000313" key="4">
    <source>
        <dbReference type="Proteomes" id="UP001153678"/>
    </source>
</evidence>
<dbReference type="InterPro" id="IPR045464">
    <property type="entry name" value="Hrt3/FBXO9_C"/>
</dbReference>
<feature type="domain" description="F-box" evidence="2">
    <location>
        <begin position="90"/>
        <end position="141"/>
    </location>
</feature>
<dbReference type="GO" id="GO:0005737">
    <property type="term" value="C:cytoplasm"/>
    <property type="evidence" value="ECO:0007669"/>
    <property type="project" value="TreeGrafter"/>
</dbReference>
<dbReference type="SUPFAM" id="SSF81383">
    <property type="entry name" value="F-box domain"/>
    <property type="match status" value="1"/>
</dbReference>
<proteinExistence type="predicted"/>
<protein>
    <submittedName>
        <fullName evidence="3">7656_t:CDS:1</fullName>
    </submittedName>
</protein>
<organism evidence="3 4">
    <name type="scientific">Funneliformis geosporum</name>
    <dbReference type="NCBI Taxonomy" id="1117311"/>
    <lineage>
        <taxon>Eukaryota</taxon>
        <taxon>Fungi</taxon>
        <taxon>Fungi incertae sedis</taxon>
        <taxon>Mucoromycota</taxon>
        <taxon>Glomeromycotina</taxon>
        <taxon>Glomeromycetes</taxon>
        <taxon>Glomerales</taxon>
        <taxon>Glomeraceae</taxon>
        <taxon>Funneliformis</taxon>
    </lineage>
</organism>
<dbReference type="Pfam" id="PF19270">
    <property type="entry name" value="FBO_C"/>
    <property type="match status" value="1"/>
</dbReference>
<keyword evidence="1" id="KW-0833">Ubl conjugation pathway</keyword>
<evidence type="ECO:0000259" key="2">
    <source>
        <dbReference type="PROSITE" id="PS50181"/>
    </source>
</evidence>
<dbReference type="GO" id="GO:0031146">
    <property type="term" value="P:SCF-dependent proteasomal ubiquitin-dependent protein catabolic process"/>
    <property type="evidence" value="ECO:0007669"/>
    <property type="project" value="TreeGrafter"/>
</dbReference>
<gene>
    <name evidence="3" type="ORF">FWILDA_LOCUS3843</name>
</gene>
<evidence type="ECO:0000313" key="3">
    <source>
        <dbReference type="EMBL" id="CAI2168962.1"/>
    </source>
</evidence>
<dbReference type="AlphaFoldDB" id="A0A9W4WKL0"/>
<name>A0A9W4WKL0_9GLOM</name>
<keyword evidence="4" id="KW-1185">Reference proteome</keyword>
<accession>A0A9W4WKL0</accession>